<gene>
    <name evidence="2" type="ORF">CVU82_02160</name>
</gene>
<keyword evidence="1" id="KW-0472">Membrane</keyword>
<feature type="transmembrane region" description="Helical" evidence="1">
    <location>
        <begin position="347"/>
        <end position="367"/>
    </location>
</feature>
<feature type="transmembrane region" description="Helical" evidence="1">
    <location>
        <begin position="464"/>
        <end position="484"/>
    </location>
</feature>
<evidence type="ECO:0000313" key="2">
    <source>
        <dbReference type="EMBL" id="PKM91378.1"/>
    </source>
</evidence>
<keyword evidence="1" id="KW-0812">Transmembrane</keyword>
<dbReference type="AlphaFoldDB" id="A0A2N2E9L9"/>
<name>A0A2N2E9L9_9BACT</name>
<feature type="transmembrane region" description="Helical" evidence="1">
    <location>
        <begin position="504"/>
        <end position="524"/>
    </location>
</feature>
<dbReference type="EMBL" id="PHAI01000002">
    <property type="protein sequence ID" value="PKM91378.1"/>
    <property type="molecule type" value="Genomic_DNA"/>
</dbReference>
<proteinExistence type="predicted"/>
<sequence length="568" mass="67246">MVSPNLIKKKESSFTVDSSAKKLFQLIYIKKNKLSSSQNKEANISVSNMGSKLAFFYEKVRNAVDYDEDYLLRKNAIKRILKRQILIEGIIKKSESENIAIHLLTELIQAGYLPNNSIPEKKIYEISEILEKYIKLKYYSFQKESFFSILSESFGFKSKRKRTSKAKNLLINWLMSLAAAEIEENLSDDVVRKEMVNDMFEILKDNIKLPKDLPFKNDLEIQIYLSICRSFLRYDNDSLNLVIFKYYNKDWKKADDQQIIKISEKIDKLYLATSNQLKHPLIKQLDKIIKSYSLYFSVLHEAIDENPLKVYEFAVNNYKAFISFVKEIIEKRYRKIKRKLWRSGWRSIIYIFLTKSIFVFALEIPAIKFFGEEMNPVSLAINVMFPAFLLFVMILFTWSPAKENEKKILEGLEEIVFAEKRQKYSIVLRKPIKRNFVMDFIFNLLYLTGFSITIYAIINGLSLIDFNWVNITIFLFFLTFVSFFSFRIKRDIKRFIIIEPKEGFVSFLFDFFYMPIVAMGKFLSDNVSKINVFIFVLDFVIEVPFKVFVEIFDDWVKYIKEKKEDLIN</sequence>
<comment type="caution">
    <text evidence="2">The sequence shown here is derived from an EMBL/GenBank/DDBJ whole genome shotgun (WGS) entry which is preliminary data.</text>
</comment>
<accession>A0A2N2E9L9</accession>
<organism evidence="2 3">
    <name type="scientific">Candidatus Falkowbacteria bacterium HGW-Falkowbacteria-1</name>
    <dbReference type="NCBI Taxonomy" id="2013768"/>
    <lineage>
        <taxon>Bacteria</taxon>
        <taxon>Candidatus Falkowiibacteriota</taxon>
    </lineage>
</organism>
<evidence type="ECO:0000313" key="3">
    <source>
        <dbReference type="Proteomes" id="UP000233517"/>
    </source>
</evidence>
<feature type="transmembrane region" description="Helical" evidence="1">
    <location>
        <begin position="436"/>
        <end position="458"/>
    </location>
</feature>
<dbReference type="Proteomes" id="UP000233517">
    <property type="component" value="Unassembled WGS sequence"/>
</dbReference>
<keyword evidence="1" id="KW-1133">Transmembrane helix</keyword>
<reference evidence="2 3" key="1">
    <citation type="journal article" date="2017" name="ISME J.">
        <title>Potential for microbial H2 and metal transformations associated with novel bacteria and archaea in deep terrestrial subsurface sediments.</title>
        <authorList>
            <person name="Hernsdorf A.W."/>
            <person name="Amano Y."/>
            <person name="Miyakawa K."/>
            <person name="Ise K."/>
            <person name="Suzuki Y."/>
            <person name="Anantharaman K."/>
            <person name="Probst A."/>
            <person name="Burstein D."/>
            <person name="Thomas B.C."/>
            <person name="Banfield J.F."/>
        </authorList>
    </citation>
    <scope>NUCLEOTIDE SEQUENCE [LARGE SCALE GENOMIC DNA]</scope>
    <source>
        <strain evidence="2">HGW-Falkowbacteria-1</strain>
    </source>
</reference>
<evidence type="ECO:0000256" key="1">
    <source>
        <dbReference type="SAM" id="Phobius"/>
    </source>
</evidence>
<feature type="transmembrane region" description="Helical" evidence="1">
    <location>
        <begin position="530"/>
        <end position="552"/>
    </location>
</feature>
<feature type="transmembrane region" description="Helical" evidence="1">
    <location>
        <begin position="379"/>
        <end position="398"/>
    </location>
</feature>
<protein>
    <submittedName>
        <fullName evidence="2">Uncharacterized protein</fullName>
    </submittedName>
</protein>